<feature type="compositionally biased region" description="Basic and acidic residues" evidence="1">
    <location>
        <begin position="79"/>
        <end position="92"/>
    </location>
</feature>
<comment type="caution">
    <text evidence="2">The sequence shown here is derived from an EMBL/GenBank/DDBJ whole genome shotgun (WGS) entry which is preliminary data.</text>
</comment>
<sequence length="108" mass="12527">MANEKGRNKSKRERKKIERLKLLLGIDLCACGGGHRLRCHGPCRKCHTNSDTGNVECGEMYQIDHSVVKQGGTRRPKRDWKYGHQKEGKENILVKSQRRNKIERDRSE</sequence>
<name>A0A0F9UUW9_9ZZZZ</name>
<evidence type="ECO:0000313" key="2">
    <source>
        <dbReference type="EMBL" id="KKN91267.1"/>
    </source>
</evidence>
<feature type="region of interest" description="Disordered" evidence="1">
    <location>
        <begin position="69"/>
        <end position="108"/>
    </location>
</feature>
<proteinExistence type="predicted"/>
<organism evidence="2">
    <name type="scientific">marine sediment metagenome</name>
    <dbReference type="NCBI Taxonomy" id="412755"/>
    <lineage>
        <taxon>unclassified sequences</taxon>
        <taxon>metagenomes</taxon>
        <taxon>ecological metagenomes</taxon>
    </lineage>
</organism>
<evidence type="ECO:0000256" key="1">
    <source>
        <dbReference type="SAM" id="MobiDB-lite"/>
    </source>
</evidence>
<reference evidence="2" key="1">
    <citation type="journal article" date="2015" name="Nature">
        <title>Complex archaea that bridge the gap between prokaryotes and eukaryotes.</title>
        <authorList>
            <person name="Spang A."/>
            <person name="Saw J.H."/>
            <person name="Jorgensen S.L."/>
            <person name="Zaremba-Niedzwiedzka K."/>
            <person name="Martijn J."/>
            <person name="Lind A.E."/>
            <person name="van Eijk R."/>
            <person name="Schleper C."/>
            <person name="Guy L."/>
            <person name="Ettema T.J."/>
        </authorList>
    </citation>
    <scope>NUCLEOTIDE SEQUENCE</scope>
</reference>
<gene>
    <name evidence="2" type="ORF">LCGC14_0221350</name>
</gene>
<protein>
    <submittedName>
        <fullName evidence="2">Uncharacterized protein</fullName>
    </submittedName>
</protein>
<dbReference type="EMBL" id="LAZR01000105">
    <property type="protein sequence ID" value="KKN91267.1"/>
    <property type="molecule type" value="Genomic_DNA"/>
</dbReference>
<accession>A0A0F9UUW9</accession>
<dbReference type="AlphaFoldDB" id="A0A0F9UUW9"/>